<evidence type="ECO:0000313" key="3">
    <source>
        <dbReference type="Proteomes" id="UP000626092"/>
    </source>
</evidence>
<sequence length="101" mass="11620">MAMSETLEDINAQFETFFLSTNRDAVPESHSSLPADSVFDQRNESANRQYHRTEDKMELVTHHKMVKILSGIAMKVLHDHPKLQRAKDKEKLLNNLNLVST</sequence>
<keyword evidence="3" id="KW-1185">Reference proteome</keyword>
<dbReference type="EMBL" id="WJXA01000002">
    <property type="protein sequence ID" value="KAF7151427.1"/>
    <property type="molecule type" value="Genomic_DNA"/>
</dbReference>
<dbReference type="Proteomes" id="UP000626092">
    <property type="component" value="Unassembled WGS sequence"/>
</dbReference>
<feature type="compositionally biased region" description="Polar residues" evidence="1">
    <location>
        <begin position="25"/>
        <end position="34"/>
    </location>
</feature>
<gene>
    <name evidence="2" type="ORF">RHSIM_Rhsim02G0038200</name>
</gene>
<name>A0A834HDZ5_RHOSS</name>
<feature type="compositionally biased region" description="Basic and acidic residues" evidence="1">
    <location>
        <begin position="39"/>
        <end position="48"/>
    </location>
</feature>
<comment type="caution">
    <text evidence="2">The sequence shown here is derived from an EMBL/GenBank/DDBJ whole genome shotgun (WGS) entry which is preliminary data.</text>
</comment>
<reference evidence="2" key="1">
    <citation type="submission" date="2019-11" db="EMBL/GenBank/DDBJ databases">
        <authorList>
            <person name="Liu Y."/>
            <person name="Hou J."/>
            <person name="Li T.-Q."/>
            <person name="Guan C.-H."/>
            <person name="Wu X."/>
            <person name="Wu H.-Z."/>
            <person name="Ling F."/>
            <person name="Zhang R."/>
            <person name="Shi X.-G."/>
            <person name="Ren J.-P."/>
            <person name="Chen E.-F."/>
            <person name="Sun J.-M."/>
        </authorList>
    </citation>
    <scope>NUCLEOTIDE SEQUENCE</scope>
    <source>
        <strain evidence="2">Adult_tree_wgs_1</strain>
        <tissue evidence="2">Leaves</tissue>
    </source>
</reference>
<evidence type="ECO:0000256" key="1">
    <source>
        <dbReference type="SAM" id="MobiDB-lite"/>
    </source>
</evidence>
<organism evidence="2 3">
    <name type="scientific">Rhododendron simsii</name>
    <name type="common">Sims's rhododendron</name>
    <dbReference type="NCBI Taxonomy" id="118357"/>
    <lineage>
        <taxon>Eukaryota</taxon>
        <taxon>Viridiplantae</taxon>
        <taxon>Streptophyta</taxon>
        <taxon>Embryophyta</taxon>
        <taxon>Tracheophyta</taxon>
        <taxon>Spermatophyta</taxon>
        <taxon>Magnoliopsida</taxon>
        <taxon>eudicotyledons</taxon>
        <taxon>Gunneridae</taxon>
        <taxon>Pentapetalae</taxon>
        <taxon>asterids</taxon>
        <taxon>Ericales</taxon>
        <taxon>Ericaceae</taxon>
        <taxon>Ericoideae</taxon>
        <taxon>Rhodoreae</taxon>
        <taxon>Rhododendron</taxon>
    </lineage>
</organism>
<protein>
    <submittedName>
        <fullName evidence="2">Uncharacterized protein</fullName>
    </submittedName>
</protein>
<dbReference type="AlphaFoldDB" id="A0A834HDZ5"/>
<evidence type="ECO:0000313" key="2">
    <source>
        <dbReference type="EMBL" id="KAF7151427.1"/>
    </source>
</evidence>
<accession>A0A834HDZ5</accession>
<dbReference type="OrthoDB" id="1427124at2759"/>
<feature type="region of interest" description="Disordered" evidence="1">
    <location>
        <begin position="25"/>
        <end position="48"/>
    </location>
</feature>
<proteinExistence type="predicted"/>